<evidence type="ECO:0000256" key="5">
    <source>
        <dbReference type="PROSITE-ProRule" id="PRU01240"/>
    </source>
</evidence>
<evidence type="ECO:0000256" key="6">
    <source>
        <dbReference type="RuleBase" id="RU003355"/>
    </source>
</evidence>
<keyword evidence="3 5" id="KW-0378">Hydrolase</keyword>
<evidence type="ECO:0000259" key="10">
    <source>
        <dbReference type="Pfam" id="PF05922"/>
    </source>
</evidence>
<evidence type="ECO:0000256" key="2">
    <source>
        <dbReference type="ARBA" id="ARBA00022670"/>
    </source>
</evidence>
<dbReference type="Pfam" id="PF00082">
    <property type="entry name" value="Peptidase_S8"/>
    <property type="match status" value="1"/>
</dbReference>
<keyword evidence="12" id="KW-1185">Reference proteome</keyword>
<feature type="active site" description="Charge relay system" evidence="5">
    <location>
        <position position="556"/>
    </location>
</feature>
<keyword evidence="8" id="KW-0732">Signal</keyword>
<dbReference type="Gene3D" id="3.40.50.200">
    <property type="entry name" value="Peptidase S8/S53 domain"/>
    <property type="match status" value="1"/>
</dbReference>
<feature type="active site" description="Charge relay system" evidence="5">
    <location>
        <position position="362"/>
    </location>
</feature>
<evidence type="ECO:0000259" key="9">
    <source>
        <dbReference type="Pfam" id="PF00082"/>
    </source>
</evidence>
<comment type="similarity">
    <text evidence="1 5 6">Belongs to the peptidase S8 family.</text>
</comment>
<feature type="compositionally biased region" description="Basic and acidic residues" evidence="7">
    <location>
        <begin position="68"/>
        <end position="81"/>
    </location>
</feature>
<feature type="chain" id="PRO_5045633422" evidence="8">
    <location>
        <begin position="20"/>
        <end position="673"/>
    </location>
</feature>
<dbReference type="SUPFAM" id="SSF52743">
    <property type="entry name" value="Subtilisin-like"/>
    <property type="match status" value="1"/>
</dbReference>
<gene>
    <name evidence="11" type="primary">SUVZ05G0120</name>
    <name evidence="11" type="ORF">SUVZ_05G0120</name>
</gene>
<dbReference type="InterPro" id="IPR010259">
    <property type="entry name" value="S8pro/Inhibitor_I9"/>
</dbReference>
<protein>
    <submittedName>
        <fullName evidence="11">Uncharacterized protein</fullName>
    </submittedName>
</protein>
<dbReference type="PROSITE" id="PS00138">
    <property type="entry name" value="SUBTILASE_SER"/>
    <property type="match status" value="1"/>
</dbReference>
<dbReference type="InterPro" id="IPR022398">
    <property type="entry name" value="Peptidase_S8_His-AS"/>
</dbReference>
<dbReference type="Gene3D" id="3.30.70.80">
    <property type="entry name" value="Peptidase S8 propeptide/proteinase inhibitor I9"/>
    <property type="match status" value="1"/>
</dbReference>
<dbReference type="InterPro" id="IPR023827">
    <property type="entry name" value="Peptidase_S8_Asp-AS"/>
</dbReference>
<evidence type="ECO:0000313" key="12">
    <source>
        <dbReference type="Proteomes" id="UP001162085"/>
    </source>
</evidence>
<name>A0ABN8WRJ3_SACUV</name>
<feature type="compositionally biased region" description="Basic and acidic residues" evidence="7">
    <location>
        <begin position="31"/>
        <end position="60"/>
    </location>
</feature>
<feature type="domain" description="Peptidase S8/S53" evidence="9">
    <location>
        <begin position="353"/>
        <end position="602"/>
    </location>
</feature>
<dbReference type="PROSITE" id="PS00136">
    <property type="entry name" value="SUBTILASE_ASP"/>
    <property type="match status" value="1"/>
</dbReference>
<sequence length="673" mass="74383">MKLQNTLFTLGALGGISAALVIPNLEDTGDHRELMGKEDHNDGPRHPDYVEDNGRHDERPPHKKDRKERKEVESKDDEDRHSRKHRKGDHPDFVEDNDRHDERPPHKKDHKERKEVESKDDEDRHSRKHRKGDHMDMKDDSSDDEDKPHRKGGCHGKKDMKAKGKKHHGKEFEKGKKPHGKKHHGKELEKGKEHRGKLAPLVSTEQFNPDAISKIIPNRYIIVFKKDVPPEEAAFHRETVHQAQLQSVENLAAEDAFFISTKDSSLSSSEAGGIQDSFNIDSLFSGYIGYFTQEIVDLIRQNPLVDFVEKDSVVEATDFDTQNSAPWGLARVSHRERLNLGSFNKYLYDDDAGRGVTSYVIDTGVNVNHKDFEKRAIWGKTIPLNDEDLDGNGHGTHCAGTIASKHYGVAKNANVVAVKVLRSNGSGTMSDVLKGVEYAAKAHQKQAEEKKKGFKGSTANMSLGGGKSPALDLAVNAAVEAGIHFAVAAGNENQDACNTSPASADKAITVGASTLSDDRAYFSNYGKCVDVFAPGLNILSTYIGSDEATATLSGTSMASPHVAGLLTYFLSLQPGSDSEFFEMGQDSLTPKQLKKKLIHYSTKDILFDIPDDTPNALIYNGGGQDLSAFWNDTKKSHSSSGFKQELNLDGFIGSKTDLIFDQVRDVLDKLNII</sequence>
<evidence type="ECO:0000256" key="4">
    <source>
        <dbReference type="ARBA" id="ARBA00022825"/>
    </source>
</evidence>
<dbReference type="InterPro" id="IPR023828">
    <property type="entry name" value="Peptidase_S8_Ser-AS"/>
</dbReference>
<dbReference type="InterPro" id="IPR015500">
    <property type="entry name" value="Peptidase_S8_subtilisin-rel"/>
</dbReference>
<dbReference type="InterPro" id="IPR037045">
    <property type="entry name" value="S8pro/Inhibitor_I9_sf"/>
</dbReference>
<evidence type="ECO:0000256" key="8">
    <source>
        <dbReference type="SAM" id="SignalP"/>
    </source>
</evidence>
<keyword evidence="4 5" id="KW-0720">Serine protease</keyword>
<dbReference type="InterPro" id="IPR036852">
    <property type="entry name" value="Peptidase_S8/S53_dom_sf"/>
</dbReference>
<dbReference type="PROSITE" id="PS00137">
    <property type="entry name" value="SUBTILASE_HIS"/>
    <property type="match status" value="1"/>
</dbReference>
<dbReference type="InterPro" id="IPR000209">
    <property type="entry name" value="Peptidase_S8/S53_dom"/>
</dbReference>
<evidence type="ECO:0000313" key="11">
    <source>
        <dbReference type="EMBL" id="CAI4060723.1"/>
    </source>
</evidence>
<dbReference type="SUPFAM" id="SSF54897">
    <property type="entry name" value="Protease propeptides/inhibitors"/>
    <property type="match status" value="1"/>
</dbReference>
<accession>A0ABN8WRJ3</accession>
<dbReference type="Proteomes" id="UP001162085">
    <property type="component" value="Chromosome 5"/>
</dbReference>
<feature type="compositionally biased region" description="Basic and acidic residues" evidence="7">
    <location>
        <begin position="89"/>
        <end position="104"/>
    </location>
</feature>
<dbReference type="EMBL" id="OX365932">
    <property type="protein sequence ID" value="CAI4060723.1"/>
    <property type="molecule type" value="Genomic_DNA"/>
</dbReference>
<evidence type="ECO:0000256" key="1">
    <source>
        <dbReference type="ARBA" id="ARBA00011073"/>
    </source>
</evidence>
<dbReference type="InterPro" id="IPR034193">
    <property type="entry name" value="PCSK9_ProteinaseK-like"/>
</dbReference>
<feature type="signal peptide" evidence="8">
    <location>
        <begin position="1"/>
        <end position="19"/>
    </location>
</feature>
<feature type="active site" description="Charge relay system" evidence="5">
    <location>
        <position position="394"/>
    </location>
</feature>
<dbReference type="CDD" id="cd04077">
    <property type="entry name" value="Peptidases_S8_PCSK9_ProteinaseK_like"/>
    <property type="match status" value="1"/>
</dbReference>
<dbReference type="PROSITE" id="PS51892">
    <property type="entry name" value="SUBTILASE"/>
    <property type="match status" value="1"/>
</dbReference>
<dbReference type="PRINTS" id="PR00723">
    <property type="entry name" value="SUBTILISIN"/>
</dbReference>
<reference evidence="11" key="1">
    <citation type="submission" date="2022-10" db="EMBL/GenBank/DDBJ databases">
        <authorList>
            <person name="Byrne P K."/>
        </authorList>
    </citation>
    <scope>NUCLEOTIDE SEQUENCE</scope>
    <source>
        <strain evidence="11">ZP964</strain>
    </source>
</reference>
<feature type="domain" description="Inhibitor I9" evidence="10">
    <location>
        <begin position="219"/>
        <end position="316"/>
    </location>
</feature>
<proteinExistence type="inferred from homology"/>
<dbReference type="PANTHER" id="PTHR43806">
    <property type="entry name" value="PEPTIDASE S8"/>
    <property type="match status" value="1"/>
</dbReference>
<dbReference type="PANTHER" id="PTHR43806:SF11">
    <property type="entry name" value="CEREVISIN-RELATED"/>
    <property type="match status" value="1"/>
</dbReference>
<feature type="compositionally biased region" description="Basic residues" evidence="7">
    <location>
        <begin position="176"/>
        <end position="185"/>
    </location>
</feature>
<dbReference type="InterPro" id="IPR050131">
    <property type="entry name" value="Peptidase_S8_subtilisin-like"/>
</dbReference>
<evidence type="ECO:0000256" key="7">
    <source>
        <dbReference type="SAM" id="MobiDB-lite"/>
    </source>
</evidence>
<keyword evidence="2 5" id="KW-0645">Protease</keyword>
<feature type="compositionally biased region" description="Basic and acidic residues" evidence="7">
    <location>
        <begin position="112"/>
        <end position="125"/>
    </location>
</feature>
<organism evidence="11 12">
    <name type="scientific">Saccharomyces uvarum</name>
    <name type="common">Yeast</name>
    <name type="synonym">Saccharomyces bayanus var. uvarum</name>
    <dbReference type="NCBI Taxonomy" id="230603"/>
    <lineage>
        <taxon>Eukaryota</taxon>
        <taxon>Fungi</taxon>
        <taxon>Dikarya</taxon>
        <taxon>Ascomycota</taxon>
        <taxon>Saccharomycotina</taxon>
        <taxon>Saccharomycetes</taxon>
        <taxon>Saccharomycetales</taxon>
        <taxon>Saccharomycetaceae</taxon>
        <taxon>Saccharomyces</taxon>
    </lineage>
</organism>
<evidence type="ECO:0000256" key="3">
    <source>
        <dbReference type="ARBA" id="ARBA00022801"/>
    </source>
</evidence>
<feature type="region of interest" description="Disordered" evidence="7">
    <location>
        <begin position="31"/>
        <end position="197"/>
    </location>
</feature>
<dbReference type="Pfam" id="PF05922">
    <property type="entry name" value="Inhibitor_I9"/>
    <property type="match status" value="1"/>
</dbReference>